<evidence type="ECO:0000256" key="2">
    <source>
        <dbReference type="ARBA" id="ARBA00022723"/>
    </source>
</evidence>
<dbReference type="InterPro" id="IPR023887">
    <property type="entry name" value="QH-AmDH_asu"/>
</dbReference>
<dbReference type="GO" id="GO:0046872">
    <property type="term" value="F:metal ion binding"/>
    <property type="evidence" value="ECO:0007669"/>
    <property type="project" value="UniProtKB-KW"/>
</dbReference>
<dbReference type="Pfam" id="PF09100">
    <property type="entry name" value="Qn_am_d_aIV"/>
    <property type="match status" value="1"/>
</dbReference>
<dbReference type="Gene3D" id="2.60.40.10">
    <property type="entry name" value="Immunoglobulins"/>
    <property type="match status" value="2"/>
</dbReference>
<dbReference type="KEGG" id="mars:A8C75_13875"/>
<dbReference type="InterPro" id="IPR009111">
    <property type="entry name" value="QH-AmDH_asu_dom2"/>
</dbReference>
<dbReference type="Pfam" id="PF14930">
    <property type="entry name" value="Qn_am_d_aII"/>
    <property type="match status" value="1"/>
</dbReference>
<dbReference type="InterPro" id="IPR015184">
    <property type="entry name" value="QH-AmDH_asu_dom_IV"/>
</dbReference>
<dbReference type="SUPFAM" id="SSF81296">
    <property type="entry name" value="E set domains"/>
    <property type="match status" value="2"/>
</dbReference>
<dbReference type="Gene3D" id="1.10.760.10">
    <property type="entry name" value="Cytochrome c-like domain"/>
    <property type="match status" value="1"/>
</dbReference>
<dbReference type="Pfam" id="PF09099">
    <property type="entry name" value="Qn_am_d_aIII"/>
    <property type="match status" value="1"/>
</dbReference>
<accession>A0A1A9F036</accession>
<evidence type="ECO:0000259" key="6">
    <source>
        <dbReference type="PROSITE" id="PS51007"/>
    </source>
</evidence>
<dbReference type="InterPro" id="IPR009056">
    <property type="entry name" value="Cyt_c-like_dom"/>
</dbReference>
<dbReference type="PROSITE" id="PS51007">
    <property type="entry name" value="CYTC"/>
    <property type="match status" value="1"/>
</dbReference>
<evidence type="ECO:0000256" key="1">
    <source>
        <dbReference type="ARBA" id="ARBA00022617"/>
    </source>
</evidence>
<gene>
    <name evidence="7" type="ORF">A8C75_13875</name>
</gene>
<evidence type="ECO:0000256" key="3">
    <source>
        <dbReference type="ARBA" id="ARBA00023004"/>
    </source>
</evidence>
<reference evidence="8" key="1">
    <citation type="submission" date="2016-05" db="EMBL/GenBank/DDBJ databases">
        <authorList>
            <person name="Baek K."/>
            <person name="Yang S.-J."/>
        </authorList>
    </citation>
    <scope>NUCLEOTIDE SEQUENCE [LARGE SCALE GENOMIC DNA]</scope>
    <source>
        <strain evidence="8">ST58-10</strain>
    </source>
</reference>
<name>A0A1A9F036_9GAMM</name>
<dbReference type="InterPro" id="IPR015183">
    <property type="entry name" value="QH-AmDH_asu_dom_III"/>
</dbReference>
<dbReference type="SUPFAM" id="SSF69298">
    <property type="entry name" value="Quinohemoprotein amine dehydrogenase A chain, domain 3"/>
    <property type="match status" value="1"/>
</dbReference>
<dbReference type="Pfam" id="PF09098">
    <property type="entry name" value="Dehyd-heme_bind"/>
    <property type="match status" value="1"/>
</dbReference>
<evidence type="ECO:0000313" key="7">
    <source>
        <dbReference type="EMBL" id="ANG63452.1"/>
    </source>
</evidence>
<feature type="domain" description="Cytochrome c" evidence="6">
    <location>
        <begin position="30"/>
        <end position="164"/>
    </location>
</feature>
<proteinExistence type="predicted"/>
<reference evidence="7 8" key="2">
    <citation type="journal article" date="2018" name="Int. J. Syst. Evol. Microbiol.">
        <title>Marinobacterium aestuarii sp. nov., a benzene-degrading marine bacterium isolated from estuary sediment.</title>
        <authorList>
            <person name="Bae S.S."/>
            <person name="Jung J."/>
            <person name="Chung D."/>
            <person name="Baek K."/>
        </authorList>
    </citation>
    <scope>NUCLEOTIDE SEQUENCE [LARGE SCALE GENOMIC DNA]</scope>
    <source>
        <strain evidence="7 8">ST58-10</strain>
    </source>
</reference>
<evidence type="ECO:0000256" key="5">
    <source>
        <dbReference type="SAM" id="SignalP"/>
    </source>
</evidence>
<dbReference type="NCBIfam" id="TIGR03908">
    <property type="entry name" value="QH_alpha"/>
    <property type="match status" value="1"/>
</dbReference>
<dbReference type="STRING" id="1821621.A8C75_13875"/>
<dbReference type="Proteomes" id="UP000078070">
    <property type="component" value="Chromosome"/>
</dbReference>
<evidence type="ECO:0000313" key="8">
    <source>
        <dbReference type="Proteomes" id="UP000078070"/>
    </source>
</evidence>
<dbReference type="InterPro" id="IPR036718">
    <property type="entry name" value="H-AmDH_asu_dom2_sf"/>
</dbReference>
<keyword evidence="8" id="KW-1185">Reference proteome</keyword>
<dbReference type="InterPro" id="IPR036909">
    <property type="entry name" value="Cyt_c-like_dom_sf"/>
</dbReference>
<keyword evidence="2 4" id="KW-0479">Metal-binding</keyword>
<dbReference type="OrthoDB" id="5345472at2"/>
<keyword evidence="3 4" id="KW-0408">Iron</keyword>
<keyword evidence="1 4" id="KW-0349">Heme</keyword>
<dbReference type="EMBL" id="CP015839">
    <property type="protein sequence ID" value="ANG63452.1"/>
    <property type="molecule type" value="Genomic_DNA"/>
</dbReference>
<dbReference type="InterPro" id="IPR014756">
    <property type="entry name" value="Ig_E-set"/>
</dbReference>
<organism evidence="7 8">
    <name type="scientific">Marinobacterium aestuarii</name>
    <dbReference type="NCBI Taxonomy" id="1821621"/>
    <lineage>
        <taxon>Bacteria</taxon>
        <taxon>Pseudomonadati</taxon>
        <taxon>Pseudomonadota</taxon>
        <taxon>Gammaproteobacteria</taxon>
        <taxon>Oceanospirillales</taxon>
        <taxon>Oceanospirillaceae</taxon>
        <taxon>Marinobacterium</taxon>
    </lineage>
</organism>
<feature type="chain" id="PRO_5008386578" evidence="5">
    <location>
        <begin position="31"/>
        <end position="534"/>
    </location>
</feature>
<dbReference type="InterPro" id="IPR015182">
    <property type="entry name" value="QH-AmDH_asu_heme-bd_dom"/>
</dbReference>
<dbReference type="RefSeq" id="WP_067383468.1">
    <property type="nucleotide sequence ID" value="NZ_CP015839.1"/>
</dbReference>
<protein>
    <submittedName>
        <fullName evidence="7">Quinohemoprotein amine dehydrogenase subunit alpha</fullName>
    </submittedName>
</protein>
<sequence>MALTTQNKNRAWGGAAVLALATLLSIPAQATPGAGEDIIRNNCLACHSETGDSAAPFSRISEQRKTPEGWQMTINRMQLLRGAQISAEDKAALIQYLADTQGLAPSEAEPYRYLLEQDTNIVEADLDEGLGQMCARCHSGARFSLQRRSEAEWQNLVDFHMGQFPTIEFHSLARDRAWYDIARNETAVELGKQFPLLSPQWDSWKAAPKADMAGRWRVLGFVPGQGEFEAQMSAEPSDSGYSLSLEGHYADGSALSGSGTARLYTGFEWRASLSIDGVKMRQVMAADAEGGRMNGRMFSAAAREIGGELSAVRDQGKPRVVALMPAYLRQGQSTEVTIVGQHLDGDISLGEGVTIEKVLQRDADRIRVLAVANGDEGLRRVTVGAASHDGALAVYQSLARVEVLPAHAVSRIGGAGGKLEKVRASYRAVGFSAGADGKAGTEDDLRLGYMPASWSIAPADEVAAHDKDHEYAGSINADGIFIPGDTGPNPARKMSANNVGRLTVIASVTDGDAQVRGEGSMLVSVPDYVRRVLD</sequence>
<dbReference type="GO" id="GO:0009055">
    <property type="term" value="F:electron transfer activity"/>
    <property type="evidence" value="ECO:0007669"/>
    <property type="project" value="InterPro"/>
</dbReference>
<dbReference type="AlphaFoldDB" id="A0A1A9F036"/>
<dbReference type="Gene3D" id="2.40.128.120">
    <property type="entry name" value="Quinohemoprotein amine dehydrogenase alpha subunit, domain 2"/>
    <property type="match status" value="1"/>
</dbReference>
<dbReference type="GO" id="GO:0020037">
    <property type="term" value="F:heme binding"/>
    <property type="evidence" value="ECO:0007669"/>
    <property type="project" value="InterPro"/>
</dbReference>
<evidence type="ECO:0000256" key="4">
    <source>
        <dbReference type="PROSITE-ProRule" id="PRU00433"/>
    </source>
</evidence>
<dbReference type="SUPFAM" id="SSF46626">
    <property type="entry name" value="Cytochrome c"/>
    <property type="match status" value="2"/>
</dbReference>
<keyword evidence="5" id="KW-0732">Signal</keyword>
<dbReference type="InterPro" id="IPR013783">
    <property type="entry name" value="Ig-like_fold"/>
</dbReference>
<feature type="signal peptide" evidence="5">
    <location>
        <begin position="1"/>
        <end position="30"/>
    </location>
</feature>